<reference evidence="6" key="2">
    <citation type="journal article" date="2021" name="PeerJ">
        <title>Extensive microbial diversity within the chicken gut microbiome revealed by metagenomics and culture.</title>
        <authorList>
            <person name="Gilroy R."/>
            <person name="Ravi A."/>
            <person name="Getino M."/>
            <person name="Pursley I."/>
            <person name="Horton D.L."/>
            <person name="Alikhan N.F."/>
            <person name="Baker D."/>
            <person name="Gharbi K."/>
            <person name="Hall N."/>
            <person name="Watson M."/>
            <person name="Adriaenssens E.M."/>
            <person name="Foster-Nyarko E."/>
            <person name="Jarju S."/>
            <person name="Secka A."/>
            <person name="Antonio M."/>
            <person name="Oren A."/>
            <person name="Chaudhuri R.R."/>
            <person name="La Ragione R."/>
            <person name="Hildebrand F."/>
            <person name="Pallen M.J."/>
        </authorList>
    </citation>
    <scope>NUCLEOTIDE SEQUENCE</scope>
    <source>
        <strain evidence="6">CHK199-13235</strain>
    </source>
</reference>
<keyword evidence="3 4" id="KW-0413">Isomerase</keyword>
<dbReference type="InterPro" id="IPR044666">
    <property type="entry name" value="Cyclophilin_A-like"/>
</dbReference>
<dbReference type="PRINTS" id="PR00153">
    <property type="entry name" value="CSAPPISMRASE"/>
</dbReference>
<dbReference type="EC" id="5.2.1.8" evidence="4"/>
<dbReference type="CDD" id="cd00317">
    <property type="entry name" value="cyclophilin"/>
    <property type="match status" value="1"/>
</dbReference>
<evidence type="ECO:0000259" key="5">
    <source>
        <dbReference type="PROSITE" id="PS50072"/>
    </source>
</evidence>
<dbReference type="GO" id="GO:0006457">
    <property type="term" value="P:protein folding"/>
    <property type="evidence" value="ECO:0007669"/>
    <property type="project" value="InterPro"/>
</dbReference>
<gene>
    <name evidence="6" type="ORF">IAB51_00135</name>
</gene>
<sequence length="263" mass="29073">MLSGCGNPEYRQFTVGEDGSVSAVTDYSGLPVAVIEVKDYGTIKAVLFEEDAPKAVENFITHAKEGYYDGLTFHRVIDDFMIQGGDPAGDGTGGESIWGGSFEDEFTDNLWNFRGALSMANSGKDSNGSQFFIVQAGDTESMTEEYFESIEEENDKSVNEKVKDQLAIYELYGYSGDQLDQIESLLKQQYQNANKGETDFPDEVKEFYQQVGGTPHLDKMHTVFGQVIEGMDVVDAIAAVPKEDEQQGIPQEEIVIESITIEE</sequence>
<comment type="function">
    <text evidence="1 4">PPIases accelerate the folding of proteins. It catalyzes the cis-trans isomerization of proline imidic peptide bonds in oligopeptides.</text>
</comment>
<dbReference type="Gene3D" id="2.40.100.10">
    <property type="entry name" value="Cyclophilin-like"/>
    <property type="match status" value="2"/>
</dbReference>
<comment type="caution">
    <text evidence="6">The sequence shown here is derived from an EMBL/GenBank/DDBJ whole genome shotgun (WGS) entry which is preliminary data.</text>
</comment>
<evidence type="ECO:0000313" key="6">
    <source>
        <dbReference type="EMBL" id="HIS75195.1"/>
    </source>
</evidence>
<evidence type="ECO:0000256" key="1">
    <source>
        <dbReference type="ARBA" id="ARBA00002388"/>
    </source>
</evidence>
<dbReference type="GO" id="GO:0003755">
    <property type="term" value="F:peptidyl-prolyl cis-trans isomerase activity"/>
    <property type="evidence" value="ECO:0007669"/>
    <property type="project" value="UniProtKB-UniRule"/>
</dbReference>
<feature type="domain" description="PPIase cyclophilin-type" evidence="5">
    <location>
        <begin position="38"/>
        <end position="261"/>
    </location>
</feature>
<dbReference type="PROSITE" id="PS00170">
    <property type="entry name" value="CSA_PPIASE_1"/>
    <property type="match status" value="1"/>
</dbReference>
<dbReference type="SUPFAM" id="SSF50891">
    <property type="entry name" value="Cyclophilin-like"/>
    <property type="match status" value="2"/>
</dbReference>
<dbReference type="PANTHER" id="PTHR45625">
    <property type="entry name" value="PEPTIDYL-PROLYL CIS-TRANS ISOMERASE-RELATED"/>
    <property type="match status" value="1"/>
</dbReference>
<proteinExistence type="inferred from homology"/>
<comment type="catalytic activity">
    <reaction evidence="4">
        <text>[protein]-peptidylproline (omega=180) = [protein]-peptidylproline (omega=0)</text>
        <dbReference type="Rhea" id="RHEA:16237"/>
        <dbReference type="Rhea" id="RHEA-COMP:10747"/>
        <dbReference type="Rhea" id="RHEA-COMP:10748"/>
        <dbReference type="ChEBI" id="CHEBI:83833"/>
        <dbReference type="ChEBI" id="CHEBI:83834"/>
        <dbReference type="EC" id="5.2.1.8"/>
    </reaction>
</comment>
<evidence type="ECO:0000256" key="2">
    <source>
        <dbReference type="ARBA" id="ARBA00023110"/>
    </source>
</evidence>
<keyword evidence="2 4" id="KW-0697">Rotamase</keyword>
<reference evidence="6" key="1">
    <citation type="submission" date="2020-10" db="EMBL/GenBank/DDBJ databases">
        <authorList>
            <person name="Gilroy R."/>
        </authorList>
    </citation>
    <scope>NUCLEOTIDE SEQUENCE</scope>
    <source>
        <strain evidence="6">CHK199-13235</strain>
    </source>
</reference>
<dbReference type="AlphaFoldDB" id="A0A9D1FL50"/>
<evidence type="ECO:0000313" key="7">
    <source>
        <dbReference type="Proteomes" id="UP000824002"/>
    </source>
</evidence>
<dbReference type="InterPro" id="IPR002130">
    <property type="entry name" value="Cyclophilin-type_PPIase_dom"/>
</dbReference>
<organism evidence="6 7">
    <name type="scientific">Candidatus Merdivicinus excrementipullorum</name>
    <dbReference type="NCBI Taxonomy" id="2840867"/>
    <lineage>
        <taxon>Bacteria</taxon>
        <taxon>Bacillati</taxon>
        <taxon>Bacillota</taxon>
        <taxon>Clostridia</taxon>
        <taxon>Eubacteriales</taxon>
        <taxon>Oscillospiraceae</taxon>
        <taxon>Oscillospiraceae incertae sedis</taxon>
        <taxon>Candidatus Merdivicinus</taxon>
    </lineage>
</organism>
<dbReference type="InterPro" id="IPR020892">
    <property type="entry name" value="Cyclophilin-type_PPIase_CS"/>
</dbReference>
<accession>A0A9D1FL50</accession>
<dbReference type="Proteomes" id="UP000824002">
    <property type="component" value="Unassembled WGS sequence"/>
</dbReference>
<dbReference type="PANTHER" id="PTHR45625:SF4">
    <property type="entry name" value="PEPTIDYLPROLYL ISOMERASE DOMAIN AND WD REPEAT-CONTAINING PROTEIN 1"/>
    <property type="match status" value="1"/>
</dbReference>
<evidence type="ECO:0000256" key="3">
    <source>
        <dbReference type="ARBA" id="ARBA00023235"/>
    </source>
</evidence>
<name>A0A9D1FL50_9FIRM</name>
<protein>
    <recommendedName>
        <fullName evidence="4">Peptidyl-prolyl cis-trans isomerase</fullName>
        <shortName evidence="4">PPIase</shortName>
        <ecNumber evidence="4">5.2.1.8</ecNumber>
    </recommendedName>
</protein>
<dbReference type="EMBL" id="DVJP01000002">
    <property type="protein sequence ID" value="HIS75195.1"/>
    <property type="molecule type" value="Genomic_DNA"/>
</dbReference>
<evidence type="ECO:0000256" key="4">
    <source>
        <dbReference type="RuleBase" id="RU363019"/>
    </source>
</evidence>
<dbReference type="InterPro" id="IPR029000">
    <property type="entry name" value="Cyclophilin-like_dom_sf"/>
</dbReference>
<comment type="similarity">
    <text evidence="4">Belongs to the cyclophilin-type PPIase family.</text>
</comment>
<dbReference type="PROSITE" id="PS50072">
    <property type="entry name" value="CSA_PPIASE_2"/>
    <property type="match status" value="1"/>
</dbReference>
<dbReference type="Pfam" id="PF00160">
    <property type="entry name" value="Pro_isomerase"/>
    <property type="match status" value="2"/>
</dbReference>